<reference evidence="2" key="1">
    <citation type="journal article" date="2022" name="Mol. Ecol. Resour.">
        <title>The genomes of chicory, endive, great burdock and yacon provide insights into Asteraceae palaeo-polyploidization history and plant inulin production.</title>
        <authorList>
            <person name="Fan W."/>
            <person name="Wang S."/>
            <person name="Wang H."/>
            <person name="Wang A."/>
            <person name="Jiang F."/>
            <person name="Liu H."/>
            <person name="Zhao H."/>
            <person name="Xu D."/>
            <person name="Zhang Y."/>
        </authorList>
    </citation>
    <scope>NUCLEOTIDE SEQUENCE [LARGE SCALE GENOMIC DNA]</scope>
    <source>
        <strain evidence="2">cv. Yunnan</strain>
    </source>
</reference>
<protein>
    <submittedName>
        <fullName evidence="1">Uncharacterized protein</fullName>
    </submittedName>
</protein>
<proteinExistence type="predicted"/>
<gene>
    <name evidence="1" type="ORF">L1987_41658</name>
</gene>
<dbReference type="Proteomes" id="UP001056120">
    <property type="component" value="Linkage Group LG13"/>
</dbReference>
<reference evidence="1 2" key="2">
    <citation type="journal article" date="2022" name="Mol. Ecol. Resour.">
        <title>The genomes of chicory, endive, great burdock and yacon provide insights into Asteraceae paleo-polyploidization history and plant inulin production.</title>
        <authorList>
            <person name="Fan W."/>
            <person name="Wang S."/>
            <person name="Wang H."/>
            <person name="Wang A."/>
            <person name="Jiang F."/>
            <person name="Liu H."/>
            <person name="Zhao H."/>
            <person name="Xu D."/>
            <person name="Zhang Y."/>
        </authorList>
    </citation>
    <scope>NUCLEOTIDE SEQUENCE [LARGE SCALE GENOMIC DNA]</scope>
    <source>
        <strain evidence="2">cv. Yunnan</strain>
        <tissue evidence="1">Leaves</tissue>
    </source>
</reference>
<evidence type="ECO:0000313" key="2">
    <source>
        <dbReference type="Proteomes" id="UP001056120"/>
    </source>
</evidence>
<organism evidence="1 2">
    <name type="scientific">Smallanthus sonchifolius</name>
    <dbReference type="NCBI Taxonomy" id="185202"/>
    <lineage>
        <taxon>Eukaryota</taxon>
        <taxon>Viridiplantae</taxon>
        <taxon>Streptophyta</taxon>
        <taxon>Embryophyta</taxon>
        <taxon>Tracheophyta</taxon>
        <taxon>Spermatophyta</taxon>
        <taxon>Magnoliopsida</taxon>
        <taxon>eudicotyledons</taxon>
        <taxon>Gunneridae</taxon>
        <taxon>Pentapetalae</taxon>
        <taxon>asterids</taxon>
        <taxon>campanulids</taxon>
        <taxon>Asterales</taxon>
        <taxon>Asteraceae</taxon>
        <taxon>Asteroideae</taxon>
        <taxon>Heliantheae alliance</taxon>
        <taxon>Millerieae</taxon>
        <taxon>Smallanthus</taxon>
    </lineage>
</organism>
<comment type="caution">
    <text evidence="1">The sequence shown here is derived from an EMBL/GenBank/DDBJ whole genome shotgun (WGS) entry which is preliminary data.</text>
</comment>
<dbReference type="EMBL" id="CM042030">
    <property type="protein sequence ID" value="KAI3787293.1"/>
    <property type="molecule type" value="Genomic_DNA"/>
</dbReference>
<name>A0ACB9GW23_9ASTR</name>
<sequence>MEKKNEEPVMGIPYNQPPPMYAPPQPQYHVGNNPYQSGHIPYNPNNQHPPMYAPPQPQYHVGNNPYQSGQIPPNAVFGDPKGVPLQQTIYRDTPAPINCAFCGSSGLTTVRSKPSLAAVVGCMTPFMLGVCFLCPSMDCLWHKYHYCPHCNEKLADYEKNDACLVMDPPSWCLPSFALPA</sequence>
<keyword evidence="2" id="KW-1185">Reference proteome</keyword>
<evidence type="ECO:0000313" key="1">
    <source>
        <dbReference type="EMBL" id="KAI3787293.1"/>
    </source>
</evidence>
<accession>A0ACB9GW23</accession>